<organism evidence="2 3">
    <name type="scientific">Eumeta variegata</name>
    <name type="common">Bagworm moth</name>
    <name type="synonym">Eumeta japonica</name>
    <dbReference type="NCBI Taxonomy" id="151549"/>
    <lineage>
        <taxon>Eukaryota</taxon>
        <taxon>Metazoa</taxon>
        <taxon>Ecdysozoa</taxon>
        <taxon>Arthropoda</taxon>
        <taxon>Hexapoda</taxon>
        <taxon>Insecta</taxon>
        <taxon>Pterygota</taxon>
        <taxon>Neoptera</taxon>
        <taxon>Endopterygota</taxon>
        <taxon>Lepidoptera</taxon>
        <taxon>Glossata</taxon>
        <taxon>Ditrysia</taxon>
        <taxon>Tineoidea</taxon>
        <taxon>Psychidae</taxon>
        <taxon>Oiketicinae</taxon>
        <taxon>Eumeta</taxon>
    </lineage>
</organism>
<sequence>MRGKLGASPAAGGAAQRRSTPIASSVKGLRPKKPRPQLSKLGLLTDNSRGGLGGGVCARQVNITLQISLNLTEWAVIGYWASKPRRPSERDSGGTRPLLDSQPHALDPE</sequence>
<protein>
    <submittedName>
        <fullName evidence="2">Uncharacterized protein</fullName>
    </submittedName>
</protein>
<evidence type="ECO:0000256" key="1">
    <source>
        <dbReference type="SAM" id="MobiDB-lite"/>
    </source>
</evidence>
<keyword evidence="3" id="KW-1185">Reference proteome</keyword>
<gene>
    <name evidence="2" type="ORF">EVAR_66377_1</name>
</gene>
<proteinExistence type="predicted"/>
<dbReference type="AlphaFoldDB" id="A0A4C1ZJH6"/>
<feature type="region of interest" description="Disordered" evidence="1">
    <location>
        <begin position="83"/>
        <end position="109"/>
    </location>
</feature>
<feature type="region of interest" description="Disordered" evidence="1">
    <location>
        <begin position="1"/>
        <end position="45"/>
    </location>
</feature>
<dbReference type="EMBL" id="BGZK01001893">
    <property type="protein sequence ID" value="GBP87898.1"/>
    <property type="molecule type" value="Genomic_DNA"/>
</dbReference>
<reference evidence="2 3" key="1">
    <citation type="journal article" date="2019" name="Commun. Biol.">
        <title>The bagworm genome reveals a unique fibroin gene that provides high tensile strength.</title>
        <authorList>
            <person name="Kono N."/>
            <person name="Nakamura H."/>
            <person name="Ohtoshi R."/>
            <person name="Tomita M."/>
            <person name="Numata K."/>
            <person name="Arakawa K."/>
        </authorList>
    </citation>
    <scope>NUCLEOTIDE SEQUENCE [LARGE SCALE GENOMIC DNA]</scope>
</reference>
<accession>A0A4C1ZJH6</accession>
<comment type="caution">
    <text evidence="2">The sequence shown here is derived from an EMBL/GenBank/DDBJ whole genome shotgun (WGS) entry which is preliminary data.</text>
</comment>
<evidence type="ECO:0000313" key="3">
    <source>
        <dbReference type="Proteomes" id="UP000299102"/>
    </source>
</evidence>
<dbReference type="Proteomes" id="UP000299102">
    <property type="component" value="Unassembled WGS sequence"/>
</dbReference>
<evidence type="ECO:0000313" key="2">
    <source>
        <dbReference type="EMBL" id="GBP87898.1"/>
    </source>
</evidence>
<name>A0A4C1ZJH6_EUMVA</name>